<dbReference type="Proteomes" id="UP000828048">
    <property type="component" value="Chromosome 1"/>
</dbReference>
<gene>
    <name evidence="1" type="ORF">Vadar_029096</name>
</gene>
<comment type="caution">
    <text evidence="1">The sequence shown here is derived from an EMBL/GenBank/DDBJ whole genome shotgun (WGS) entry which is preliminary data.</text>
</comment>
<protein>
    <submittedName>
        <fullName evidence="1">Uncharacterized protein</fullName>
    </submittedName>
</protein>
<name>A0ACB7XVP5_9ERIC</name>
<organism evidence="1 2">
    <name type="scientific">Vaccinium darrowii</name>
    <dbReference type="NCBI Taxonomy" id="229202"/>
    <lineage>
        <taxon>Eukaryota</taxon>
        <taxon>Viridiplantae</taxon>
        <taxon>Streptophyta</taxon>
        <taxon>Embryophyta</taxon>
        <taxon>Tracheophyta</taxon>
        <taxon>Spermatophyta</taxon>
        <taxon>Magnoliopsida</taxon>
        <taxon>eudicotyledons</taxon>
        <taxon>Gunneridae</taxon>
        <taxon>Pentapetalae</taxon>
        <taxon>asterids</taxon>
        <taxon>Ericales</taxon>
        <taxon>Ericaceae</taxon>
        <taxon>Vaccinioideae</taxon>
        <taxon>Vaccinieae</taxon>
        <taxon>Vaccinium</taxon>
    </lineage>
</organism>
<evidence type="ECO:0000313" key="2">
    <source>
        <dbReference type="Proteomes" id="UP000828048"/>
    </source>
</evidence>
<evidence type="ECO:0000313" key="1">
    <source>
        <dbReference type="EMBL" id="KAH7844535.1"/>
    </source>
</evidence>
<proteinExistence type="predicted"/>
<reference evidence="1 2" key="1">
    <citation type="journal article" date="2021" name="Hortic Res">
        <title>High-quality reference genome and annotation aids understanding of berry development for evergreen blueberry (Vaccinium darrowii).</title>
        <authorList>
            <person name="Yu J."/>
            <person name="Hulse-Kemp A.M."/>
            <person name="Babiker E."/>
            <person name="Staton M."/>
        </authorList>
    </citation>
    <scope>NUCLEOTIDE SEQUENCE [LARGE SCALE GENOMIC DNA]</scope>
    <source>
        <strain evidence="2">cv. NJ 8807/NJ 8810</strain>
        <tissue evidence="1">Young leaf</tissue>
    </source>
</reference>
<keyword evidence="2" id="KW-1185">Reference proteome</keyword>
<dbReference type="EMBL" id="CM037151">
    <property type="protein sequence ID" value="KAH7844535.1"/>
    <property type="molecule type" value="Genomic_DNA"/>
</dbReference>
<accession>A0ACB7XVP5</accession>
<sequence>MPITINYTEIRFHLTAAAAIFATLAYRAIRTAGTANWNDDYLSGLFLTLSFAMLVASLGTIVLTVSGLPAKNKFFMWLLGFCVYTTLASMTGAYMIRSYFIFPRARRSF</sequence>